<organism evidence="5 6">
    <name type="scientific">Pleurostoma richardsiae</name>
    <dbReference type="NCBI Taxonomy" id="41990"/>
    <lineage>
        <taxon>Eukaryota</taxon>
        <taxon>Fungi</taxon>
        <taxon>Dikarya</taxon>
        <taxon>Ascomycota</taxon>
        <taxon>Pezizomycotina</taxon>
        <taxon>Sordariomycetes</taxon>
        <taxon>Sordariomycetidae</taxon>
        <taxon>Calosphaeriales</taxon>
        <taxon>Pleurostomataceae</taxon>
        <taxon>Pleurostoma</taxon>
    </lineage>
</organism>
<dbReference type="SUPFAM" id="SSF50965">
    <property type="entry name" value="Galactose oxidase, central domain"/>
    <property type="match status" value="2"/>
</dbReference>
<evidence type="ECO:0000313" key="6">
    <source>
        <dbReference type="Proteomes" id="UP001174694"/>
    </source>
</evidence>
<evidence type="ECO:0000256" key="1">
    <source>
        <dbReference type="SAM" id="Phobius"/>
    </source>
</evidence>
<dbReference type="InterPro" id="IPR024982">
    <property type="entry name" value="Rax2-like_C"/>
</dbReference>
<dbReference type="InterPro" id="IPR048265">
    <property type="entry name" value="Rax2-like_third"/>
</dbReference>
<dbReference type="PANTHER" id="PTHR31778:SF2">
    <property type="entry name" value="BUD SITE SELECTION PROTEIN RAX2"/>
    <property type="match status" value="1"/>
</dbReference>
<gene>
    <name evidence="5" type="ORF">NKR23_g8861</name>
</gene>
<reference evidence="5" key="1">
    <citation type="submission" date="2022-07" db="EMBL/GenBank/DDBJ databases">
        <title>Fungi with potential for degradation of polypropylene.</title>
        <authorList>
            <person name="Gostincar C."/>
        </authorList>
    </citation>
    <scope>NUCLEOTIDE SEQUENCE</scope>
    <source>
        <strain evidence="5">EXF-13308</strain>
    </source>
</reference>
<dbReference type="PANTHER" id="PTHR31778">
    <property type="entry name" value="BUD SITE SELECTION PROTEIN RAX2"/>
    <property type="match status" value="1"/>
</dbReference>
<keyword evidence="6" id="KW-1185">Reference proteome</keyword>
<keyword evidence="1" id="KW-0472">Membrane</keyword>
<name>A0AA38RHL4_9PEZI</name>
<feature type="domain" description="Rax2-like second" evidence="3">
    <location>
        <begin position="233"/>
        <end position="382"/>
    </location>
</feature>
<accession>A0AA38RHL4</accession>
<dbReference type="GO" id="GO:1902929">
    <property type="term" value="C:plasma membrane of growing cell tip"/>
    <property type="evidence" value="ECO:0007669"/>
    <property type="project" value="TreeGrafter"/>
</dbReference>
<protein>
    <submittedName>
        <fullName evidence="5">Polarized growth protein rax2</fullName>
    </submittedName>
</protein>
<dbReference type="Pfam" id="PF12768">
    <property type="entry name" value="Rax2"/>
    <property type="match status" value="1"/>
</dbReference>
<dbReference type="InterPro" id="IPR048266">
    <property type="entry name" value="Rax2-like_second"/>
</dbReference>
<dbReference type="Proteomes" id="UP001174694">
    <property type="component" value="Unassembled WGS sequence"/>
</dbReference>
<sequence length="1240" mass="129395">MRLPLRWRHGAQGRASSIFGTILTFSSFASIPISQAISFTPAPPSNVDLSDLGQVGIAGDFTGISLFQFEEQNENSSSTNGTQSLLVRLPNGVFAPIVKTDASIQTMCTFITQDGAVQGVIIGGNFTSLADSQSTAIALYNINTTETTPLAGLSGQVNSVLCDQDTNAVYVGGNFKGADSTNAIAWVANSGWTNLPFAGFNGPVTSITKASNGHIIFGGSFTGLGNATTPTNPDEQIINLSSANITTGSSTTTQGFSDPQNIICKTSGEDGSGNTWLLEDNTAGFWQATMNFGFQPTKLRLYNTHQDGRGTRTWRFTALPLNGIMNFTYIDPATGQNTTCTSECPLSNNSSLTFQDFHFVNVVGMNEFRIDISAWYGSGGGLNGIELFENDIFAYAINDFNEPSCAGLSTASNATQTGPWVVTPSHNSNSEYLTAQLTGDITSSSASVEFSPDIRESGYYSVNMYTPGCRQDNTCGSRGQVDITGTMAPTGTVDAVPINTTIYQTNDFDKYDQIYFGFIEASSSSFRPTVTMTPKNDQGLTNLTFVAQRVGFTLLNSTSGLNGLFEYDPTSSVVNASDFENSAFDELGMGFSTGSAVTSLVTSGHVTYIGGNFTSSKAKNIVAINSNDASTNSLGGGLNGQVLSMYVNGTSLYVGGSFSNTLDETATGLNNVALYDTSKDTWSPLGAGVDGLVRSVVPLTMNVTGTSPELVISVTGDFTQLEAFDSNEALTADGFGIWVPSQGNWLRNLNLSVEAIDGMLSTSILDVPGGGALYAGSLSSSSLSANGASTLSESLGQFPVKIQASAATTSSSLAKRATLDATTVSGVVTGAFYSSGNRNITILGGHFSATASNGSTVNNVVFINSSDSSTVVSGLGSGITEASTFVALAVHGDDLFAGGNINGTVNGASVTGLVSFNLLTNAYNTQPPSLNGGNNTVTSIEVRPNTGDVYVGGSFESAGSLGCPAVCLFSTSTGQWNRPGLNLAGAVSSMAWSSDSTLVAGGNLTVNDTSSIFLASYDASKQTWTGFSGVEALPGPVDVLTAASSDGKQIWVAGTASNGSVYLMKYDGSDWNSAGETLESGTDIRSLQMFSLTEDHDDSPLVDNSQVLVLTGHIVLPGFGSTSAALFNGTTFSPYVLTTNTGDTAGTIAKIFTEKQNFFSSKGGHHLPLVAVVLISLGIALVFTLLLVLAGLLIDRIRKKREGYVPAPTSMFDRGSGLQRIPPQELLQSLGQRTPGVPRV</sequence>
<feature type="domain" description="Rax2-like C-terminal" evidence="2">
    <location>
        <begin position="913"/>
        <end position="1161"/>
    </location>
</feature>
<feature type="transmembrane region" description="Helical" evidence="1">
    <location>
        <begin position="1169"/>
        <end position="1194"/>
    </location>
</feature>
<proteinExistence type="predicted"/>
<keyword evidence="1" id="KW-0812">Transmembrane</keyword>
<evidence type="ECO:0000259" key="2">
    <source>
        <dbReference type="Pfam" id="PF12768"/>
    </source>
</evidence>
<keyword evidence="1" id="KW-1133">Transmembrane helix</keyword>
<evidence type="ECO:0000259" key="4">
    <source>
        <dbReference type="Pfam" id="PF20843"/>
    </source>
</evidence>
<dbReference type="Pfam" id="PF20842">
    <property type="entry name" value="Rax2_2"/>
    <property type="match status" value="1"/>
</dbReference>
<evidence type="ECO:0000259" key="3">
    <source>
        <dbReference type="Pfam" id="PF20842"/>
    </source>
</evidence>
<dbReference type="AlphaFoldDB" id="A0AA38RHL4"/>
<dbReference type="Pfam" id="PF20843">
    <property type="entry name" value="Rax2_3"/>
    <property type="match status" value="1"/>
</dbReference>
<evidence type="ECO:0000313" key="5">
    <source>
        <dbReference type="EMBL" id="KAJ9137940.1"/>
    </source>
</evidence>
<feature type="domain" description="Rax2-like third" evidence="4">
    <location>
        <begin position="393"/>
        <end position="554"/>
    </location>
</feature>
<dbReference type="InterPro" id="IPR011043">
    <property type="entry name" value="Gal_Oxase/kelch_b-propeller"/>
</dbReference>
<comment type="caution">
    <text evidence="5">The sequence shown here is derived from an EMBL/GenBank/DDBJ whole genome shotgun (WGS) entry which is preliminary data.</text>
</comment>
<dbReference type="EMBL" id="JANBVO010000032">
    <property type="protein sequence ID" value="KAJ9137940.1"/>
    <property type="molecule type" value="Genomic_DNA"/>
</dbReference>